<dbReference type="PANTHER" id="PTHR36766">
    <property type="entry name" value="PLANT BROAD-SPECTRUM MILDEW RESISTANCE PROTEIN RPW8"/>
    <property type="match status" value="1"/>
</dbReference>
<dbReference type="GeneID" id="110692496"/>
<keyword evidence="4" id="KW-0067">ATP-binding</keyword>
<dbReference type="GO" id="GO:0005524">
    <property type="term" value="F:ATP binding"/>
    <property type="evidence" value="ECO:0007669"/>
    <property type="project" value="UniProtKB-KW"/>
</dbReference>
<dbReference type="InterPro" id="IPR042197">
    <property type="entry name" value="Apaf_helical"/>
</dbReference>
<dbReference type="PANTHER" id="PTHR36766:SF35">
    <property type="entry name" value="DISEASE RESISTANCE PROTEIN RGA3"/>
    <property type="match status" value="1"/>
</dbReference>
<evidence type="ECO:0000256" key="1">
    <source>
        <dbReference type="ARBA" id="ARBA00022737"/>
    </source>
</evidence>
<dbReference type="Gene3D" id="3.40.50.300">
    <property type="entry name" value="P-loop containing nucleotide triphosphate hydrolases"/>
    <property type="match status" value="1"/>
</dbReference>
<feature type="domain" description="NB-ARC" evidence="5">
    <location>
        <begin position="165"/>
        <end position="348"/>
    </location>
</feature>
<feature type="domain" description="Disease resistance N-terminal" evidence="6">
    <location>
        <begin position="10"/>
        <end position="91"/>
    </location>
</feature>
<proteinExistence type="predicted"/>
<dbReference type="PRINTS" id="PR00364">
    <property type="entry name" value="DISEASERSIST"/>
</dbReference>
<organism evidence="7 8">
    <name type="scientific">Chenopodium quinoa</name>
    <name type="common">Quinoa</name>
    <dbReference type="NCBI Taxonomy" id="63459"/>
    <lineage>
        <taxon>Eukaryota</taxon>
        <taxon>Viridiplantae</taxon>
        <taxon>Streptophyta</taxon>
        <taxon>Embryophyta</taxon>
        <taxon>Tracheophyta</taxon>
        <taxon>Spermatophyta</taxon>
        <taxon>Magnoliopsida</taxon>
        <taxon>eudicotyledons</taxon>
        <taxon>Gunneridae</taxon>
        <taxon>Pentapetalae</taxon>
        <taxon>Caryophyllales</taxon>
        <taxon>Chenopodiaceae</taxon>
        <taxon>Chenopodioideae</taxon>
        <taxon>Atripliceae</taxon>
        <taxon>Chenopodium</taxon>
    </lineage>
</organism>
<dbReference type="InterPro" id="IPR027417">
    <property type="entry name" value="P-loop_NTPase"/>
</dbReference>
<evidence type="ECO:0000256" key="3">
    <source>
        <dbReference type="ARBA" id="ARBA00022821"/>
    </source>
</evidence>
<evidence type="ECO:0000259" key="5">
    <source>
        <dbReference type="Pfam" id="PF00931"/>
    </source>
</evidence>
<dbReference type="InterPro" id="IPR002182">
    <property type="entry name" value="NB-ARC"/>
</dbReference>
<keyword evidence="3" id="KW-0611">Plant defense</keyword>
<dbReference type="InterPro" id="IPR041118">
    <property type="entry name" value="Rx_N"/>
</dbReference>
<dbReference type="GO" id="GO:0006952">
    <property type="term" value="P:defense response"/>
    <property type="evidence" value="ECO:0007669"/>
    <property type="project" value="UniProtKB-KW"/>
</dbReference>
<keyword evidence="1" id="KW-0677">Repeat</keyword>
<dbReference type="Proteomes" id="UP000596660">
    <property type="component" value="Unplaced"/>
</dbReference>
<keyword evidence="2" id="KW-0547">Nucleotide-binding</keyword>
<protein>
    <submittedName>
        <fullName evidence="7">Uncharacterized protein</fullName>
    </submittedName>
</protein>
<dbReference type="Gene3D" id="1.10.8.430">
    <property type="entry name" value="Helical domain of apoptotic protease-activating factors"/>
    <property type="match status" value="1"/>
</dbReference>
<dbReference type="SUPFAM" id="SSF52540">
    <property type="entry name" value="P-loop containing nucleoside triphosphate hydrolases"/>
    <property type="match status" value="1"/>
</dbReference>
<dbReference type="RefSeq" id="XP_021725224.1">
    <property type="nucleotide sequence ID" value="XM_021869532.1"/>
</dbReference>
<dbReference type="GO" id="GO:0043531">
    <property type="term" value="F:ADP binding"/>
    <property type="evidence" value="ECO:0007669"/>
    <property type="project" value="InterPro"/>
</dbReference>
<reference evidence="7" key="2">
    <citation type="submission" date="2021-03" db="UniProtKB">
        <authorList>
            <consortium name="EnsemblPlants"/>
        </authorList>
    </citation>
    <scope>IDENTIFICATION</scope>
</reference>
<evidence type="ECO:0000313" key="8">
    <source>
        <dbReference type="Proteomes" id="UP000596660"/>
    </source>
</evidence>
<evidence type="ECO:0000259" key="6">
    <source>
        <dbReference type="Pfam" id="PF18052"/>
    </source>
</evidence>
<dbReference type="Gramene" id="AUR62035043-RA">
    <property type="protein sequence ID" value="AUR62035043-RA:cds"/>
    <property type="gene ID" value="AUR62035043"/>
</dbReference>
<dbReference type="AlphaFoldDB" id="A0A803MTQ2"/>
<evidence type="ECO:0000256" key="4">
    <source>
        <dbReference type="ARBA" id="ARBA00022840"/>
    </source>
</evidence>
<dbReference type="Pfam" id="PF18052">
    <property type="entry name" value="Rx_N"/>
    <property type="match status" value="1"/>
</dbReference>
<evidence type="ECO:0000313" key="7">
    <source>
        <dbReference type="EnsemblPlants" id="AUR62035043-RA:cds"/>
    </source>
</evidence>
<sequence length="441" mass="49759">MEIGTAVSSVDSLSAKLNHLLGKEFLSLHECKSQIDRLLAAVSDVRDVFLRVAYARELSESQRSFINKLEDAVFDANRVLDNVVSRADRIQPGMVGGGLSKKVRLLYARLNPHCVAYSISREVRKLRYKFDRILTNTCGIAPNKPIREPQMCSYTCEDSYHIGREKDEEEVVSMLLDPSNDQRDVSFVSIVGIGGLGKTILARLVYNNPRVTDVFSLKMWICFTTQDQKQLDIDGILQKILASATRQNHEGATRQNHEGSTMDQVKSQLRAQLARHRYLLILDYVWIENRDQWCDLVKHLGGGQRGSCVLVTTRSKQNAEIIEADHTHMLQRLSEEDSWRLLKTLAFGSEINTPYNLVGVRQKIVNNCAGLPLAISVVAGLLGDQGKSKPRSVEEIGSAAIKESMDVIMAVDHYRHLESPLKSCFSYCYLFPKDFEIEREV</sequence>
<evidence type="ECO:0000256" key="2">
    <source>
        <dbReference type="ARBA" id="ARBA00022741"/>
    </source>
</evidence>
<dbReference type="EnsemblPlants" id="AUR62035043-RA">
    <property type="protein sequence ID" value="AUR62035043-RA:cds"/>
    <property type="gene ID" value="AUR62035043"/>
</dbReference>
<gene>
    <name evidence="7" type="primary">LOC110692496</name>
</gene>
<name>A0A803MTQ2_CHEQI</name>
<accession>A0A803MTQ2</accession>
<keyword evidence="8" id="KW-1185">Reference proteome</keyword>
<dbReference type="Pfam" id="PF00931">
    <property type="entry name" value="NB-ARC"/>
    <property type="match status" value="1"/>
</dbReference>
<reference evidence="7" key="1">
    <citation type="journal article" date="2017" name="Nature">
        <title>The genome of Chenopodium quinoa.</title>
        <authorList>
            <person name="Jarvis D.E."/>
            <person name="Ho Y.S."/>
            <person name="Lightfoot D.J."/>
            <person name="Schmoeckel S.M."/>
            <person name="Li B."/>
            <person name="Borm T.J.A."/>
            <person name="Ohyanagi H."/>
            <person name="Mineta K."/>
            <person name="Michell C.T."/>
            <person name="Saber N."/>
            <person name="Kharbatia N.M."/>
            <person name="Rupper R.R."/>
            <person name="Sharp A.R."/>
            <person name="Dally N."/>
            <person name="Boughton B.A."/>
            <person name="Woo Y.H."/>
            <person name="Gao G."/>
            <person name="Schijlen E.G.W.M."/>
            <person name="Guo X."/>
            <person name="Momin A.A."/>
            <person name="Negrao S."/>
            <person name="Al-Babili S."/>
            <person name="Gehring C."/>
            <person name="Roessner U."/>
            <person name="Jung C."/>
            <person name="Murphy K."/>
            <person name="Arold S.T."/>
            <person name="Gojobori T."/>
            <person name="van der Linden C.G."/>
            <person name="van Loo E.N."/>
            <person name="Jellen E.N."/>
            <person name="Maughan P.J."/>
            <person name="Tester M."/>
        </authorList>
    </citation>
    <scope>NUCLEOTIDE SEQUENCE [LARGE SCALE GENOMIC DNA]</scope>
    <source>
        <strain evidence="7">cv. PI 614886</strain>
    </source>
</reference>